<gene>
    <name evidence="2" type="ORF">SAMN02982985_02247</name>
</gene>
<proteinExistence type="predicted"/>
<evidence type="ECO:0000313" key="2">
    <source>
        <dbReference type="EMBL" id="SFL98290.1"/>
    </source>
</evidence>
<accession>A0A1I4M550</accession>
<name>A0A1I4M550_9BURK</name>
<keyword evidence="3" id="KW-1185">Reference proteome</keyword>
<protein>
    <submittedName>
        <fullName evidence="2">Uncharacterized protein</fullName>
    </submittedName>
</protein>
<evidence type="ECO:0000313" key="3">
    <source>
        <dbReference type="Proteomes" id="UP000199470"/>
    </source>
</evidence>
<dbReference type="RefSeq" id="WP_174900498.1">
    <property type="nucleotide sequence ID" value="NZ_FOTW01000010.1"/>
</dbReference>
<organism evidence="2 3">
    <name type="scientific">Rugamonas rubra</name>
    <dbReference type="NCBI Taxonomy" id="758825"/>
    <lineage>
        <taxon>Bacteria</taxon>
        <taxon>Pseudomonadati</taxon>
        <taxon>Pseudomonadota</taxon>
        <taxon>Betaproteobacteria</taxon>
        <taxon>Burkholderiales</taxon>
        <taxon>Oxalobacteraceae</taxon>
        <taxon>Telluria group</taxon>
        <taxon>Rugamonas</taxon>
    </lineage>
</organism>
<feature type="region of interest" description="Disordered" evidence="1">
    <location>
        <begin position="1"/>
        <end position="51"/>
    </location>
</feature>
<evidence type="ECO:0000256" key="1">
    <source>
        <dbReference type="SAM" id="MobiDB-lite"/>
    </source>
</evidence>
<reference evidence="2 3" key="1">
    <citation type="submission" date="2016-10" db="EMBL/GenBank/DDBJ databases">
        <authorList>
            <person name="de Groot N.N."/>
        </authorList>
    </citation>
    <scope>NUCLEOTIDE SEQUENCE [LARGE SCALE GENOMIC DNA]</scope>
    <source>
        <strain evidence="2 3">ATCC 43154</strain>
    </source>
</reference>
<dbReference type="AlphaFoldDB" id="A0A1I4M550"/>
<dbReference type="Proteomes" id="UP000199470">
    <property type="component" value="Unassembled WGS sequence"/>
</dbReference>
<feature type="compositionally biased region" description="Basic and acidic residues" evidence="1">
    <location>
        <begin position="22"/>
        <end position="51"/>
    </location>
</feature>
<dbReference type="EMBL" id="FOTW01000010">
    <property type="protein sequence ID" value="SFL98290.1"/>
    <property type="molecule type" value="Genomic_DNA"/>
</dbReference>
<sequence>MGTKVSGAAGSGANTAVDDIEETNKQSEKVDAANTKAKFEKKGRDDAMQLI</sequence>